<dbReference type="GO" id="GO:0009898">
    <property type="term" value="C:cytoplasmic side of plasma membrane"/>
    <property type="evidence" value="ECO:0007669"/>
    <property type="project" value="TreeGrafter"/>
</dbReference>
<keyword evidence="2 3" id="KW-0067">ATP-binding</keyword>
<dbReference type="PANTHER" id="PTHR43384">
    <property type="entry name" value="SEPTUM SITE-DETERMINING PROTEIN MIND HOMOLOG, CHLOROPLASTIC-RELATED"/>
    <property type="match status" value="1"/>
</dbReference>
<dbReference type="EMBL" id="BSDR01000001">
    <property type="protein sequence ID" value="GLI35150.1"/>
    <property type="molecule type" value="Genomic_DNA"/>
</dbReference>
<dbReference type="Gene3D" id="3.40.50.300">
    <property type="entry name" value="P-loop containing nucleotide triphosphate hydrolases"/>
    <property type="match status" value="1"/>
</dbReference>
<dbReference type="PIRSF" id="PIRSF003092">
    <property type="entry name" value="MinD"/>
    <property type="match status" value="1"/>
</dbReference>
<comment type="caution">
    <text evidence="5">The sequence shown here is derived from an EMBL/GenBank/DDBJ whole genome shotgun (WGS) entry which is preliminary data.</text>
</comment>
<dbReference type="GO" id="GO:0005524">
    <property type="term" value="F:ATP binding"/>
    <property type="evidence" value="ECO:0007669"/>
    <property type="project" value="UniProtKB-KW"/>
</dbReference>
<dbReference type="Pfam" id="PF01656">
    <property type="entry name" value="CbiA"/>
    <property type="match status" value="1"/>
</dbReference>
<dbReference type="InterPro" id="IPR002586">
    <property type="entry name" value="CobQ/CobB/MinD/ParA_Nub-bd_dom"/>
</dbReference>
<reference evidence="5" key="1">
    <citation type="submission" date="2022-12" db="EMBL/GenBank/DDBJ databases">
        <title>Reference genome sequencing for broad-spectrum identification of bacterial and archaeal isolates by mass spectrometry.</title>
        <authorList>
            <person name="Sekiguchi Y."/>
            <person name="Tourlousse D.M."/>
        </authorList>
    </citation>
    <scope>NUCLEOTIDE SEQUENCE</scope>
    <source>
        <strain evidence="5">ASRB1</strain>
    </source>
</reference>
<keyword evidence="1 3" id="KW-0547">Nucleotide-binding</keyword>
<dbReference type="GO" id="GO:0051782">
    <property type="term" value="P:negative regulation of cell division"/>
    <property type="evidence" value="ECO:0007669"/>
    <property type="project" value="TreeGrafter"/>
</dbReference>
<keyword evidence="6" id="KW-1185">Reference proteome</keyword>
<evidence type="ECO:0000256" key="1">
    <source>
        <dbReference type="ARBA" id="ARBA00022741"/>
    </source>
</evidence>
<dbReference type="PANTHER" id="PTHR43384:SF4">
    <property type="entry name" value="CELLULOSE BIOSYNTHESIS PROTEIN BCSQ-RELATED"/>
    <property type="match status" value="1"/>
</dbReference>
<dbReference type="Proteomes" id="UP001144372">
    <property type="component" value="Unassembled WGS sequence"/>
</dbReference>
<accession>A0A9W6FUJ1</accession>
<feature type="binding site" evidence="3">
    <location>
        <begin position="17"/>
        <end position="24"/>
    </location>
    <ligand>
        <name>ATP</name>
        <dbReference type="ChEBI" id="CHEBI:30616"/>
    </ligand>
</feature>
<dbReference type="InterPro" id="IPR033875">
    <property type="entry name" value="FlhG"/>
</dbReference>
<organism evidence="5 6">
    <name type="scientific">Desulforhabdus amnigena</name>
    <dbReference type="NCBI Taxonomy" id="40218"/>
    <lineage>
        <taxon>Bacteria</taxon>
        <taxon>Pseudomonadati</taxon>
        <taxon>Thermodesulfobacteriota</taxon>
        <taxon>Syntrophobacteria</taxon>
        <taxon>Syntrophobacterales</taxon>
        <taxon>Syntrophobacteraceae</taxon>
        <taxon>Desulforhabdus</taxon>
    </lineage>
</organism>
<evidence type="ECO:0000256" key="2">
    <source>
        <dbReference type="ARBA" id="ARBA00022840"/>
    </source>
</evidence>
<evidence type="ECO:0000313" key="5">
    <source>
        <dbReference type="EMBL" id="GLI35150.1"/>
    </source>
</evidence>
<evidence type="ECO:0000256" key="3">
    <source>
        <dbReference type="PIRSR" id="PIRSR003092-1"/>
    </source>
</evidence>
<name>A0A9W6FUJ1_9BACT</name>
<dbReference type="GO" id="GO:0016887">
    <property type="term" value="F:ATP hydrolysis activity"/>
    <property type="evidence" value="ECO:0007669"/>
    <property type="project" value="TreeGrafter"/>
</dbReference>
<protein>
    <submittedName>
        <fullName evidence="5">Site-determining protein</fullName>
    </submittedName>
</protein>
<dbReference type="InterPro" id="IPR027417">
    <property type="entry name" value="P-loop_NTPase"/>
</dbReference>
<gene>
    <name evidence="5" type="primary">fleN</name>
    <name evidence="5" type="ORF">DAMNIGENAA_25830</name>
</gene>
<dbReference type="SUPFAM" id="SSF52540">
    <property type="entry name" value="P-loop containing nucleoside triphosphate hydrolases"/>
    <property type="match status" value="1"/>
</dbReference>
<dbReference type="InterPro" id="IPR025501">
    <property type="entry name" value="MinD_FleN"/>
</dbReference>
<dbReference type="GO" id="GO:0005829">
    <property type="term" value="C:cytosol"/>
    <property type="evidence" value="ECO:0007669"/>
    <property type="project" value="TreeGrafter"/>
</dbReference>
<dbReference type="InterPro" id="IPR050625">
    <property type="entry name" value="ParA/MinD_ATPase"/>
</dbReference>
<feature type="domain" description="CobQ/CobB/MinD/ParA nucleotide binding" evidence="4">
    <location>
        <begin position="12"/>
        <end position="227"/>
    </location>
</feature>
<proteinExistence type="predicted"/>
<sequence>MLDATSGPMIFSVSSGKGGVGKTSLTVNLAFALSQKGLRVLVVDGDMGLANVDVLLRLTVRKTIRDVLERGEDPLNAVVYVEPNFGVLPASSGVPEMVDLGPEEHVLLGNILKSIVRHFDYVLLDTAAGIGDSVIWFNTFATHNLVIVTSDPTSMTDAYALIKILSKDYGRKRFYLILNSVVSEREGLKTFDSMARVADRFLKIQPQYLGFVPKDKAVLKAVQEQVPFIKDAPWSKAAIAVGGLADRILKLKGE</sequence>
<evidence type="ECO:0000313" key="6">
    <source>
        <dbReference type="Proteomes" id="UP001144372"/>
    </source>
</evidence>
<dbReference type="AlphaFoldDB" id="A0A9W6FUJ1"/>
<dbReference type="CDD" id="cd02038">
    <property type="entry name" value="FlhG-like"/>
    <property type="match status" value="1"/>
</dbReference>
<evidence type="ECO:0000259" key="4">
    <source>
        <dbReference type="Pfam" id="PF01656"/>
    </source>
</evidence>